<gene>
    <name evidence="1" type="ORF">EDD18DRAFT_1141367</name>
</gene>
<accession>A0AA39QGK3</accession>
<keyword evidence="2" id="KW-1185">Reference proteome</keyword>
<dbReference type="Proteomes" id="UP001175228">
    <property type="component" value="Unassembled WGS sequence"/>
</dbReference>
<evidence type="ECO:0008006" key="3">
    <source>
        <dbReference type="Google" id="ProtNLM"/>
    </source>
</evidence>
<evidence type="ECO:0000313" key="2">
    <source>
        <dbReference type="Proteomes" id="UP001175228"/>
    </source>
</evidence>
<protein>
    <recommendedName>
        <fullName evidence="3">F-box domain-containing protein</fullName>
    </recommendedName>
</protein>
<sequence length="464" mass="53569">MDLSDYDLHTSPFKLSVEEYLYDCDEEIARRRHLQQCINAHQGILSPIRTFPPEILAEIFMPTLDDNYDVFDTKRGPWVLGHVCRRWKCISRSYPALWTSFRRSDLPDILKEELDIRYSLQSLIIANDTLWVNYKSRLWAVLRGLFDTLIRHSLRWRSATFIIPLKLGRRLQKAKGRLLSLVSFDLSACDGLEEDGSFDRETIDMLSVAPELRMLTITSVPDNMLLSFSWSQMRHLYHDFEASIEDHLRLNGIPLLETYIASFHDHSHFEKRKLHCTHNYLRHLELSCPESPPTLLQYLTCPALEELSLDVDDVTNISQILYVFGDRSGCPLRELFVEFKHAGNLRLLDSLAHKVPGWDHDLFPKLEVLDITVDEGGDDTPNIFEQFTEIMNAHWSFSNPAGLGSMSLIINKDAWADSYEIAWAQNQLDLIHLFQEDGLDVTLTWNGKQEVGMGVSTVELITCQ</sequence>
<reference evidence="1" key="1">
    <citation type="submission" date="2023-06" db="EMBL/GenBank/DDBJ databases">
        <authorList>
            <consortium name="Lawrence Berkeley National Laboratory"/>
            <person name="Ahrendt S."/>
            <person name="Sahu N."/>
            <person name="Indic B."/>
            <person name="Wong-Bajracharya J."/>
            <person name="Merenyi Z."/>
            <person name="Ke H.-M."/>
            <person name="Monk M."/>
            <person name="Kocsube S."/>
            <person name="Drula E."/>
            <person name="Lipzen A."/>
            <person name="Balint B."/>
            <person name="Henrissat B."/>
            <person name="Andreopoulos B."/>
            <person name="Martin F.M."/>
            <person name="Harder C.B."/>
            <person name="Rigling D."/>
            <person name="Ford K.L."/>
            <person name="Foster G.D."/>
            <person name="Pangilinan J."/>
            <person name="Papanicolaou A."/>
            <person name="Barry K."/>
            <person name="LaButti K."/>
            <person name="Viragh M."/>
            <person name="Koriabine M."/>
            <person name="Yan M."/>
            <person name="Riley R."/>
            <person name="Champramary S."/>
            <person name="Plett K.L."/>
            <person name="Tsai I.J."/>
            <person name="Slot J."/>
            <person name="Sipos G."/>
            <person name="Plett J."/>
            <person name="Nagy L.G."/>
            <person name="Grigoriev I.V."/>
        </authorList>
    </citation>
    <scope>NUCLEOTIDE SEQUENCE</scope>
    <source>
        <strain evidence="1">HWK02</strain>
    </source>
</reference>
<evidence type="ECO:0000313" key="1">
    <source>
        <dbReference type="EMBL" id="KAK0502532.1"/>
    </source>
</evidence>
<dbReference type="EMBL" id="JAUEPU010000005">
    <property type="protein sequence ID" value="KAK0502532.1"/>
    <property type="molecule type" value="Genomic_DNA"/>
</dbReference>
<comment type="caution">
    <text evidence="1">The sequence shown here is derived from an EMBL/GenBank/DDBJ whole genome shotgun (WGS) entry which is preliminary data.</text>
</comment>
<proteinExistence type="predicted"/>
<organism evidence="1 2">
    <name type="scientific">Armillaria luteobubalina</name>
    <dbReference type="NCBI Taxonomy" id="153913"/>
    <lineage>
        <taxon>Eukaryota</taxon>
        <taxon>Fungi</taxon>
        <taxon>Dikarya</taxon>
        <taxon>Basidiomycota</taxon>
        <taxon>Agaricomycotina</taxon>
        <taxon>Agaricomycetes</taxon>
        <taxon>Agaricomycetidae</taxon>
        <taxon>Agaricales</taxon>
        <taxon>Marasmiineae</taxon>
        <taxon>Physalacriaceae</taxon>
        <taxon>Armillaria</taxon>
    </lineage>
</organism>
<dbReference type="AlphaFoldDB" id="A0AA39QGK3"/>
<name>A0AA39QGK3_9AGAR</name>